<dbReference type="GO" id="GO:0015297">
    <property type="term" value="F:antiporter activity"/>
    <property type="evidence" value="ECO:0007669"/>
    <property type="project" value="InterPro"/>
</dbReference>
<sequence length="508" mass="56995">MDPSNDGKSPKVQETEIAGANEDSPIELNLTKSEHEKEQETLLEISSPQIVIDSPRSGVEIMDYGDSEDNLEVKMEGELLQDEYSKARKMSIEEIFADERKGILVEMKSITIKALPLMIGGLFSAFTLFLETSTIGKLGKKQLAGYGMAHIFVVFLGYPLKFGIIGALETLCSQAHTGMKHTNMTEIYLQRAIALFVCLMVFNFGVWTTSPLWLSRVVKDKEIAFYAGRYLQLYIPGFFSLGLLGCIRQSSKLKSKFKVLNPIRNFFPLNYISKDVFMGWDQILKFAIPSMILVYTTSGTNELASVAATMMKDNALAVQSVLNTVTRLFIMFFINFAIISTNRMGNALGANVEQRARIIFKASTIIFVLIAIVIFIFLISAANWWGPLFSKNKNIVGYIEKLAPLVAVTMVFEIIGFLYTGLLRGQGRQVQAAKIKIFAFYLVGTPIGWILGLYFGWNLKGLWIGLIIGHSITTITMGYIMYNTDWKVEIQKCRDRLQGNAKSDYKRA</sequence>
<dbReference type="EMBL" id="MBFU01000430">
    <property type="protein sequence ID" value="PVZ99573.1"/>
    <property type="molecule type" value="Genomic_DNA"/>
</dbReference>
<evidence type="ECO:0000256" key="1">
    <source>
        <dbReference type="ARBA" id="ARBA00010199"/>
    </source>
</evidence>
<proteinExistence type="inferred from homology"/>
<feature type="transmembrane region" description="Helical" evidence="3">
    <location>
        <begin position="150"/>
        <end position="171"/>
    </location>
</feature>
<feature type="transmembrane region" description="Helical" evidence="3">
    <location>
        <begin position="110"/>
        <end position="130"/>
    </location>
</feature>
<feature type="transmembrane region" description="Helical" evidence="3">
    <location>
        <begin position="192"/>
        <end position="210"/>
    </location>
</feature>
<keyword evidence="5" id="KW-1185">Reference proteome</keyword>
<dbReference type="GO" id="GO:0016020">
    <property type="term" value="C:membrane"/>
    <property type="evidence" value="ECO:0007669"/>
    <property type="project" value="InterPro"/>
</dbReference>
<feature type="transmembrane region" description="Helical" evidence="3">
    <location>
        <begin position="435"/>
        <end position="457"/>
    </location>
</feature>
<feature type="transmembrane region" description="Helical" evidence="3">
    <location>
        <begin position="230"/>
        <end position="247"/>
    </location>
</feature>
<keyword evidence="3" id="KW-0812">Transmembrane</keyword>
<evidence type="ECO:0000313" key="5">
    <source>
        <dbReference type="Proteomes" id="UP000245591"/>
    </source>
</evidence>
<feature type="transmembrane region" description="Helical" evidence="3">
    <location>
        <begin position="316"/>
        <end position="338"/>
    </location>
</feature>
<dbReference type="Proteomes" id="UP000245591">
    <property type="component" value="Unassembled WGS sequence"/>
</dbReference>
<dbReference type="GO" id="GO:0042910">
    <property type="term" value="F:xenobiotic transmembrane transporter activity"/>
    <property type="evidence" value="ECO:0007669"/>
    <property type="project" value="InterPro"/>
</dbReference>
<feature type="transmembrane region" description="Helical" evidence="3">
    <location>
        <begin position="358"/>
        <end position="382"/>
    </location>
</feature>
<accession>A0A2U1J3G2</accession>
<name>A0A2U1J3G2_SMIAN</name>
<evidence type="ECO:0000313" key="4">
    <source>
        <dbReference type="EMBL" id="PVZ99573.1"/>
    </source>
</evidence>
<protein>
    <recommendedName>
        <fullName evidence="6">Polysaccharide biosynthesis protein C-terminal domain-containing protein</fullName>
    </recommendedName>
</protein>
<keyword evidence="3" id="KW-1133">Transmembrane helix</keyword>
<comment type="caution">
    <text evidence="4">The sequence shown here is derived from an EMBL/GenBank/DDBJ whole genome shotgun (WGS) entry which is preliminary data.</text>
</comment>
<evidence type="ECO:0000256" key="2">
    <source>
        <dbReference type="SAM" id="MobiDB-lite"/>
    </source>
</evidence>
<dbReference type="PANTHER" id="PTHR11206">
    <property type="entry name" value="MULTIDRUG RESISTANCE PROTEIN"/>
    <property type="match status" value="1"/>
</dbReference>
<feature type="region of interest" description="Disordered" evidence="2">
    <location>
        <begin position="1"/>
        <end position="26"/>
    </location>
</feature>
<dbReference type="AlphaFoldDB" id="A0A2U1J3G2"/>
<gene>
    <name evidence="4" type="ORF">BB558_004400</name>
</gene>
<dbReference type="Pfam" id="PF01554">
    <property type="entry name" value="MatE"/>
    <property type="match status" value="2"/>
</dbReference>
<organism evidence="4 5">
    <name type="scientific">Smittium angustum</name>
    <dbReference type="NCBI Taxonomy" id="133377"/>
    <lineage>
        <taxon>Eukaryota</taxon>
        <taxon>Fungi</taxon>
        <taxon>Fungi incertae sedis</taxon>
        <taxon>Zoopagomycota</taxon>
        <taxon>Kickxellomycotina</taxon>
        <taxon>Harpellomycetes</taxon>
        <taxon>Harpellales</taxon>
        <taxon>Legeriomycetaceae</taxon>
        <taxon>Smittium</taxon>
    </lineage>
</organism>
<feature type="transmembrane region" description="Helical" evidence="3">
    <location>
        <begin position="463"/>
        <end position="482"/>
    </location>
</feature>
<dbReference type="InterPro" id="IPR002528">
    <property type="entry name" value="MATE_fam"/>
</dbReference>
<feature type="transmembrane region" description="Helical" evidence="3">
    <location>
        <begin position="276"/>
        <end position="296"/>
    </location>
</feature>
<keyword evidence="3" id="KW-0472">Membrane</keyword>
<comment type="similarity">
    <text evidence="1">Belongs to the multi antimicrobial extrusion (MATE) (TC 2.A.66.1) family.</text>
</comment>
<evidence type="ECO:0008006" key="6">
    <source>
        <dbReference type="Google" id="ProtNLM"/>
    </source>
</evidence>
<evidence type="ECO:0000256" key="3">
    <source>
        <dbReference type="SAM" id="Phobius"/>
    </source>
</evidence>
<reference evidence="4 5" key="1">
    <citation type="journal article" date="2018" name="MBio">
        <title>Comparative Genomics Reveals the Core Gene Toolbox for the Fungus-Insect Symbiosis.</title>
        <authorList>
            <person name="Wang Y."/>
            <person name="Stata M."/>
            <person name="Wang W."/>
            <person name="Stajich J.E."/>
            <person name="White M.M."/>
            <person name="Moncalvo J.M."/>
        </authorList>
    </citation>
    <scope>NUCLEOTIDE SEQUENCE [LARGE SCALE GENOMIC DNA]</scope>
    <source>
        <strain evidence="4 5">AUS-126-30</strain>
    </source>
</reference>
<feature type="transmembrane region" description="Helical" evidence="3">
    <location>
        <begin position="402"/>
        <end position="423"/>
    </location>
</feature>